<sequence length="281" mass="31737">MKRSMTPKPNFYVQEYVCIPMAMEQSSNSVVSEKKLYEQNVPVTTHVQRELGGTSYHHSGRNLVKNGQDSGSSRKPKVRKKESEDVSMPPRPDPIEIQNIPVDASYPTKCNEAALRYLSFYGNILLRLIAVKARDASEMKMLIENLVTDFATTLNLLNILHHLIFLRFYLCLWYKDDPKSQEKFIYYLAMLKSKALIRDIGSVSSLITRNSAKKISLALGQDNSFSRGFDKILFVLLASLRENSPILRAKALRAGDSKGSVKGGHGRKKSSLARVQWVKVP</sequence>
<dbReference type="GO" id="GO:1990414">
    <property type="term" value="P:replication-born double-strand break repair via sister chromatid exchange"/>
    <property type="evidence" value="ECO:0007669"/>
    <property type="project" value="TreeGrafter"/>
</dbReference>
<dbReference type="EMBL" id="JADFTS010000006">
    <property type="protein sequence ID" value="KAF9603912.1"/>
    <property type="molecule type" value="Genomic_DNA"/>
</dbReference>
<dbReference type="AlphaFoldDB" id="A0A835HTE4"/>
<dbReference type="GO" id="GO:0003682">
    <property type="term" value="F:chromatin binding"/>
    <property type="evidence" value="ECO:0007669"/>
    <property type="project" value="TreeGrafter"/>
</dbReference>
<evidence type="ECO:0000256" key="1">
    <source>
        <dbReference type="SAM" id="MobiDB-lite"/>
    </source>
</evidence>
<dbReference type="GO" id="GO:0140588">
    <property type="term" value="P:chromatin looping"/>
    <property type="evidence" value="ECO:0007669"/>
    <property type="project" value="InterPro"/>
</dbReference>
<comment type="caution">
    <text evidence="2">The sequence shown here is derived from an EMBL/GenBank/DDBJ whole genome shotgun (WGS) entry which is preliminary data.</text>
</comment>
<organism evidence="2 3">
    <name type="scientific">Coptis chinensis</name>
    <dbReference type="NCBI Taxonomy" id="261450"/>
    <lineage>
        <taxon>Eukaryota</taxon>
        <taxon>Viridiplantae</taxon>
        <taxon>Streptophyta</taxon>
        <taxon>Embryophyta</taxon>
        <taxon>Tracheophyta</taxon>
        <taxon>Spermatophyta</taxon>
        <taxon>Magnoliopsida</taxon>
        <taxon>Ranunculales</taxon>
        <taxon>Ranunculaceae</taxon>
        <taxon>Coptidoideae</taxon>
        <taxon>Coptis</taxon>
    </lineage>
</organism>
<keyword evidence="3" id="KW-1185">Reference proteome</keyword>
<dbReference type="Proteomes" id="UP000631114">
    <property type="component" value="Unassembled WGS sequence"/>
</dbReference>
<accession>A0A835HTE4</accession>
<dbReference type="GO" id="GO:0090694">
    <property type="term" value="C:Scc2-Scc4 cohesin loading complex"/>
    <property type="evidence" value="ECO:0007669"/>
    <property type="project" value="TreeGrafter"/>
</dbReference>
<feature type="non-terminal residue" evidence="2">
    <location>
        <position position="281"/>
    </location>
</feature>
<dbReference type="GO" id="GO:0071169">
    <property type="term" value="P:establishment of protein localization to chromatin"/>
    <property type="evidence" value="ECO:0007669"/>
    <property type="project" value="TreeGrafter"/>
</dbReference>
<dbReference type="GO" id="GO:0061775">
    <property type="term" value="F:cohesin loader activity"/>
    <property type="evidence" value="ECO:0007669"/>
    <property type="project" value="InterPro"/>
</dbReference>
<dbReference type="InterPro" id="IPR033031">
    <property type="entry name" value="Scc2/Nipped-B"/>
</dbReference>
<dbReference type="PANTHER" id="PTHR21704">
    <property type="entry name" value="NIPPED-B-LIKE PROTEIN DELANGIN SCC2-RELATED"/>
    <property type="match status" value="1"/>
</dbReference>
<dbReference type="GO" id="GO:0010468">
    <property type="term" value="P:regulation of gene expression"/>
    <property type="evidence" value="ECO:0007669"/>
    <property type="project" value="InterPro"/>
</dbReference>
<reference evidence="2 3" key="1">
    <citation type="submission" date="2020-10" db="EMBL/GenBank/DDBJ databases">
        <title>The Coptis chinensis genome and diversification of protoberbering-type alkaloids.</title>
        <authorList>
            <person name="Wang B."/>
            <person name="Shu S."/>
            <person name="Song C."/>
            <person name="Liu Y."/>
        </authorList>
    </citation>
    <scope>NUCLEOTIDE SEQUENCE [LARGE SCALE GENOMIC DNA]</scope>
    <source>
        <strain evidence="2">HL-2020</strain>
        <tissue evidence="2">Leaf</tissue>
    </source>
</reference>
<gene>
    <name evidence="2" type="ORF">IFM89_038822</name>
</gene>
<dbReference type="PANTHER" id="PTHR21704:SF18">
    <property type="entry name" value="NIPPED-B-LIKE PROTEIN"/>
    <property type="match status" value="1"/>
</dbReference>
<dbReference type="OrthoDB" id="418242at2759"/>
<protein>
    <submittedName>
        <fullName evidence="2">Uncharacterized protein</fullName>
    </submittedName>
</protein>
<proteinExistence type="predicted"/>
<feature type="region of interest" description="Disordered" evidence="1">
    <location>
        <begin position="51"/>
        <end position="94"/>
    </location>
</feature>
<dbReference type="GO" id="GO:0034087">
    <property type="term" value="P:establishment of mitotic sister chromatid cohesion"/>
    <property type="evidence" value="ECO:0007669"/>
    <property type="project" value="TreeGrafter"/>
</dbReference>
<evidence type="ECO:0000313" key="2">
    <source>
        <dbReference type="EMBL" id="KAF9603912.1"/>
    </source>
</evidence>
<evidence type="ECO:0000313" key="3">
    <source>
        <dbReference type="Proteomes" id="UP000631114"/>
    </source>
</evidence>
<name>A0A835HTE4_9MAGN</name>